<feature type="repeat" description="ANK" evidence="7">
    <location>
        <begin position="381"/>
        <end position="405"/>
    </location>
</feature>
<feature type="transmembrane region" description="Helical" evidence="8">
    <location>
        <begin position="508"/>
        <end position="534"/>
    </location>
</feature>
<sequence>MDRQHIQLALPWRGSSAIGMSTMPNDTPSAHMCPRLYRAVCERRPVEELTALLLQQHAINHTGCFGKIGRGRILDSHSSKGSSNYGIIQHGWCNLREVAAGGNTVLHVAAEKGNDELIQGLYDHFRFREEVKSLLSYRNSAQDTPLHCAARVGSDRSVAVLIELAKDSGVSILGCKNEAGDTALHVAARHGHGDAVKVLASASAAEAADVNTAGVSPLYLAVVSRSIKAVEEITKNCVNASSKGPDSQNALHAAVFQGKEMVDLLMEWKPALAAEGGCSPLHYAASDGNWKIVEAILRAAPPRTVYQQDNGGLSALHVAARMGHLSIVKKLLKHCPDTAELRDSDGRTFLHTAAMEKHLPVVSFAIKKFKAHGLLDAQDKGGNTALHLAVAEGAPRVVEALLRKGKAQADILNNAGHTPFDLTDKLPSYFTMVSVVVTLVAYGARTRPQRQDDLKPWKGSDDVVRGIQKTSDGLAVVAVLIATAAFTAGFNLPGGYGDYGKANLKGQFIFTCFLFFDTLAVVTSVVAAILLVFGKASCSAGSWKSFVVSLHCMWVSLISLMLAFDAAALVTVGTSCHVTLKIAHVCIQALIMWIMTWVAPGTKSALTNLRFLWQRNRSRGRRVIKRQYPLAGAAISNLLLFMVTNFLASIGFLVIFVLYEHEKHGPFLDTSIAPSPAPL</sequence>
<feature type="transmembrane region" description="Helical" evidence="8">
    <location>
        <begin position="426"/>
        <end position="444"/>
    </location>
</feature>
<accession>A0ABC9ARV2</accession>
<evidence type="ECO:0000256" key="6">
    <source>
        <dbReference type="ARBA" id="ARBA00023136"/>
    </source>
</evidence>
<dbReference type="Proteomes" id="UP001497457">
    <property type="component" value="Chromosome 21rd"/>
</dbReference>
<evidence type="ECO:0000313" key="10">
    <source>
        <dbReference type="EMBL" id="CAL4982040.1"/>
    </source>
</evidence>
<reference evidence="11" key="1">
    <citation type="submission" date="2024-06" db="EMBL/GenBank/DDBJ databases">
        <authorList>
            <person name="Ryan C."/>
        </authorList>
    </citation>
    <scope>NUCLEOTIDE SEQUENCE [LARGE SCALE GENOMIC DNA]</scope>
</reference>
<keyword evidence="6 8" id="KW-0472">Membrane</keyword>
<dbReference type="SUPFAM" id="SSF48403">
    <property type="entry name" value="Ankyrin repeat"/>
    <property type="match status" value="1"/>
</dbReference>
<evidence type="ECO:0000256" key="5">
    <source>
        <dbReference type="ARBA" id="ARBA00023043"/>
    </source>
</evidence>
<dbReference type="Pfam" id="PF13962">
    <property type="entry name" value="PGG"/>
    <property type="match status" value="1"/>
</dbReference>
<reference evidence="10 11" key="2">
    <citation type="submission" date="2024-10" db="EMBL/GenBank/DDBJ databases">
        <authorList>
            <person name="Ryan C."/>
        </authorList>
    </citation>
    <scope>NUCLEOTIDE SEQUENCE [LARGE SCALE GENOMIC DNA]</scope>
</reference>
<gene>
    <name evidence="10" type="ORF">URODEC1_LOCUS56435</name>
</gene>
<keyword evidence="5 7" id="KW-0040">ANK repeat</keyword>
<evidence type="ECO:0000256" key="2">
    <source>
        <dbReference type="ARBA" id="ARBA00022692"/>
    </source>
</evidence>
<evidence type="ECO:0000256" key="8">
    <source>
        <dbReference type="SAM" id="Phobius"/>
    </source>
</evidence>
<dbReference type="InterPro" id="IPR002110">
    <property type="entry name" value="Ankyrin_rpt"/>
</dbReference>
<feature type="transmembrane region" description="Helical" evidence="8">
    <location>
        <begin position="546"/>
        <end position="570"/>
    </location>
</feature>
<evidence type="ECO:0000256" key="3">
    <source>
        <dbReference type="ARBA" id="ARBA00022737"/>
    </source>
</evidence>
<feature type="domain" description="PGG" evidence="9">
    <location>
        <begin position="467"/>
        <end position="569"/>
    </location>
</feature>
<dbReference type="Gene3D" id="1.25.40.20">
    <property type="entry name" value="Ankyrin repeat-containing domain"/>
    <property type="match status" value="1"/>
</dbReference>
<keyword evidence="11" id="KW-1185">Reference proteome</keyword>
<organism evidence="10 11">
    <name type="scientific">Urochloa decumbens</name>
    <dbReference type="NCBI Taxonomy" id="240449"/>
    <lineage>
        <taxon>Eukaryota</taxon>
        <taxon>Viridiplantae</taxon>
        <taxon>Streptophyta</taxon>
        <taxon>Embryophyta</taxon>
        <taxon>Tracheophyta</taxon>
        <taxon>Spermatophyta</taxon>
        <taxon>Magnoliopsida</taxon>
        <taxon>Liliopsida</taxon>
        <taxon>Poales</taxon>
        <taxon>Poaceae</taxon>
        <taxon>PACMAD clade</taxon>
        <taxon>Panicoideae</taxon>
        <taxon>Panicodae</taxon>
        <taxon>Paniceae</taxon>
        <taxon>Melinidinae</taxon>
        <taxon>Urochloa</taxon>
    </lineage>
</organism>
<name>A0ABC9ARV2_9POAL</name>
<comment type="subcellular location">
    <subcellularLocation>
        <location evidence="1">Membrane</location>
        <topology evidence="1">Multi-pass membrane protein</topology>
    </subcellularLocation>
</comment>
<dbReference type="Pfam" id="PF00023">
    <property type="entry name" value="Ank"/>
    <property type="match status" value="1"/>
</dbReference>
<dbReference type="SMART" id="SM00248">
    <property type="entry name" value="ANK"/>
    <property type="match status" value="8"/>
</dbReference>
<evidence type="ECO:0000256" key="4">
    <source>
        <dbReference type="ARBA" id="ARBA00022989"/>
    </source>
</evidence>
<evidence type="ECO:0000256" key="1">
    <source>
        <dbReference type="ARBA" id="ARBA00004141"/>
    </source>
</evidence>
<dbReference type="PROSITE" id="PS50297">
    <property type="entry name" value="ANK_REP_REGION"/>
    <property type="match status" value="4"/>
</dbReference>
<dbReference type="AlphaFoldDB" id="A0ABC9ARV2"/>
<keyword evidence="2 8" id="KW-0812">Transmembrane</keyword>
<keyword evidence="4 8" id="KW-1133">Transmembrane helix</keyword>
<dbReference type="GO" id="GO:0016020">
    <property type="term" value="C:membrane"/>
    <property type="evidence" value="ECO:0007669"/>
    <property type="project" value="UniProtKB-SubCell"/>
</dbReference>
<evidence type="ECO:0000256" key="7">
    <source>
        <dbReference type="PROSITE-ProRule" id="PRU00023"/>
    </source>
</evidence>
<dbReference type="EMBL" id="OZ075131">
    <property type="protein sequence ID" value="CAL4982040.1"/>
    <property type="molecule type" value="Genomic_DNA"/>
</dbReference>
<dbReference type="InterPro" id="IPR036770">
    <property type="entry name" value="Ankyrin_rpt-contain_sf"/>
</dbReference>
<feature type="repeat" description="ANK" evidence="7">
    <location>
        <begin position="179"/>
        <end position="204"/>
    </location>
</feature>
<keyword evidence="3" id="KW-0677">Repeat</keyword>
<feature type="transmembrane region" description="Helical" evidence="8">
    <location>
        <begin position="474"/>
        <end position="496"/>
    </location>
</feature>
<feature type="transmembrane region" description="Helical" evidence="8">
    <location>
        <begin position="582"/>
        <end position="609"/>
    </location>
</feature>
<protein>
    <recommendedName>
        <fullName evidence="9">PGG domain-containing protein</fullName>
    </recommendedName>
</protein>
<dbReference type="PANTHER" id="PTHR24186">
    <property type="entry name" value="PROTEIN PHOSPHATASE 1 REGULATORY SUBUNIT"/>
    <property type="match status" value="1"/>
</dbReference>
<evidence type="ECO:0000313" key="11">
    <source>
        <dbReference type="Proteomes" id="UP001497457"/>
    </source>
</evidence>
<evidence type="ECO:0000259" key="9">
    <source>
        <dbReference type="Pfam" id="PF13962"/>
    </source>
</evidence>
<feature type="transmembrane region" description="Helical" evidence="8">
    <location>
        <begin position="630"/>
        <end position="659"/>
    </location>
</feature>
<proteinExistence type="predicted"/>
<dbReference type="PANTHER" id="PTHR24186:SF41">
    <property type="entry name" value="PGG DOMAIN-CONTAINING PROTEIN"/>
    <property type="match status" value="1"/>
</dbReference>
<dbReference type="PROSITE" id="PS50088">
    <property type="entry name" value="ANK_REPEAT"/>
    <property type="match status" value="4"/>
</dbReference>
<feature type="repeat" description="ANK" evidence="7">
    <location>
        <begin position="276"/>
        <end position="298"/>
    </location>
</feature>
<feature type="repeat" description="ANK" evidence="7">
    <location>
        <begin position="311"/>
        <end position="343"/>
    </location>
</feature>
<dbReference type="Pfam" id="PF12796">
    <property type="entry name" value="Ank_2"/>
    <property type="match status" value="2"/>
</dbReference>
<dbReference type="InterPro" id="IPR026961">
    <property type="entry name" value="PGG_dom"/>
</dbReference>